<sequence length="263" mass="27332">MSAFPSSLSYPAVVTSLRAAGCVFAEDEARLLLSAAAGPGELAEMLQRRVDGLPLEQVLGWAEFCGLHIAVVPGVFVPRRRTEFLVRQAAALVRPYSVVVDLCCGSGAVGAALAAGQQVELYAADVDPAAVRCARRNLAGAGEVFEGDLYTPLPVALRGRVGVLVVNAPYVPSGEVDMMPPEARLHEPQVALDGGADGLDVQRQVAAGAPQWLAPGGHLLIETSRRQAPHTAELFADAGLVPRAASCEELDATVVVGAKPATP</sequence>
<keyword evidence="3" id="KW-0808">Transferase</keyword>
<dbReference type="SUPFAM" id="SSF53335">
    <property type="entry name" value="S-adenosyl-L-methionine-dependent methyltransferases"/>
    <property type="match status" value="1"/>
</dbReference>
<comment type="catalytic activity">
    <reaction evidence="5">
        <text>L-glutaminyl-[peptide chain release factor] + S-adenosyl-L-methionine = N(5)-methyl-L-glutaminyl-[peptide chain release factor] + S-adenosyl-L-homocysteine + H(+)</text>
        <dbReference type="Rhea" id="RHEA:42896"/>
        <dbReference type="Rhea" id="RHEA-COMP:10271"/>
        <dbReference type="Rhea" id="RHEA-COMP:10272"/>
        <dbReference type="ChEBI" id="CHEBI:15378"/>
        <dbReference type="ChEBI" id="CHEBI:30011"/>
        <dbReference type="ChEBI" id="CHEBI:57856"/>
        <dbReference type="ChEBI" id="CHEBI:59789"/>
        <dbReference type="ChEBI" id="CHEBI:61891"/>
        <dbReference type="EC" id="2.1.1.297"/>
    </reaction>
</comment>
<evidence type="ECO:0000256" key="2">
    <source>
        <dbReference type="ARBA" id="ARBA00022603"/>
    </source>
</evidence>
<keyword evidence="2 7" id="KW-0489">Methyltransferase</keyword>
<evidence type="ECO:0000256" key="5">
    <source>
        <dbReference type="ARBA" id="ARBA00048391"/>
    </source>
</evidence>
<evidence type="ECO:0000256" key="4">
    <source>
        <dbReference type="ARBA" id="ARBA00022691"/>
    </source>
</evidence>
<dbReference type="Proteomes" id="UP000233786">
    <property type="component" value="Unassembled WGS sequence"/>
</dbReference>
<dbReference type="GO" id="GO:0032259">
    <property type="term" value="P:methylation"/>
    <property type="evidence" value="ECO:0007669"/>
    <property type="project" value="UniProtKB-KW"/>
</dbReference>
<accession>A0A2N3Y2X6</accession>
<dbReference type="PANTHER" id="PTHR18895">
    <property type="entry name" value="HEMK METHYLTRANSFERASE"/>
    <property type="match status" value="1"/>
</dbReference>
<dbReference type="OrthoDB" id="9800643at2"/>
<dbReference type="PANTHER" id="PTHR18895:SF74">
    <property type="entry name" value="MTRF1L RELEASE FACTOR GLUTAMINE METHYLTRANSFERASE"/>
    <property type="match status" value="1"/>
</dbReference>
<dbReference type="EC" id="2.1.1.297" evidence="1"/>
<dbReference type="InterPro" id="IPR022446">
    <property type="entry name" value="MeTrfrase_put"/>
</dbReference>
<dbReference type="Gene3D" id="3.40.50.150">
    <property type="entry name" value="Vaccinia Virus protein VP39"/>
    <property type="match status" value="1"/>
</dbReference>
<dbReference type="InterPro" id="IPR050320">
    <property type="entry name" value="N5-glutamine_MTase"/>
</dbReference>
<feature type="domain" description="Methyltransferase small" evidence="6">
    <location>
        <begin position="82"/>
        <end position="172"/>
    </location>
</feature>
<dbReference type="NCBIfam" id="TIGR03704">
    <property type="entry name" value="PrmC_rel_meth"/>
    <property type="match status" value="1"/>
</dbReference>
<evidence type="ECO:0000313" key="7">
    <source>
        <dbReference type="EMBL" id="PKW17257.1"/>
    </source>
</evidence>
<comment type="caution">
    <text evidence="7">The sequence shown here is derived from an EMBL/GenBank/DDBJ whole genome shotgun (WGS) entry which is preliminary data.</text>
</comment>
<evidence type="ECO:0000313" key="8">
    <source>
        <dbReference type="Proteomes" id="UP000233786"/>
    </source>
</evidence>
<dbReference type="NCBIfam" id="TIGR00536">
    <property type="entry name" value="hemK_fam"/>
    <property type="match status" value="1"/>
</dbReference>
<reference evidence="7" key="1">
    <citation type="submission" date="2017-12" db="EMBL/GenBank/DDBJ databases">
        <title>Sequencing the genomes of 1000 Actinobacteria strains.</title>
        <authorList>
            <person name="Klenk H.-P."/>
        </authorList>
    </citation>
    <scope>NUCLEOTIDE SEQUENCE [LARGE SCALE GENOMIC DNA]</scope>
    <source>
        <strain evidence="7">DSM 44228</strain>
    </source>
</reference>
<gene>
    <name evidence="7" type="ORF">A8926_5196</name>
</gene>
<dbReference type="Pfam" id="PF05175">
    <property type="entry name" value="MTS"/>
    <property type="match status" value="1"/>
</dbReference>
<keyword evidence="4" id="KW-0949">S-adenosyl-L-methionine</keyword>
<dbReference type="STRING" id="994479.GCA_000194155_01236"/>
<dbReference type="EMBL" id="PJNB01000001">
    <property type="protein sequence ID" value="PKW17257.1"/>
    <property type="molecule type" value="Genomic_DNA"/>
</dbReference>
<evidence type="ECO:0000259" key="6">
    <source>
        <dbReference type="Pfam" id="PF05175"/>
    </source>
</evidence>
<dbReference type="InterPro" id="IPR007848">
    <property type="entry name" value="Small_mtfrase_dom"/>
</dbReference>
<keyword evidence="8" id="KW-1185">Reference proteome</keyword>
<dbReference type="InterPro" id="IPR004556">
    <property type="entry name" value="HemK-like"/>
</dbReference>
<protein>
    <recommendedName>
        <fullName evidence="1">peptide chain release factor N(5)-glutamine methyltransferase</fullName>
        <ecNumber evidence="1">2.1.1.297</ecNumber>
    </recommendedName>
</protein>
<dbReference type="InterPro" id="IPR029063">
    <property type="entry name" value="SAM-dependent_MTases_sf"/>
</dbReference>
<evidence type="ECO:0000256" key="1">
    <source>
        <dbReference type="ARBA" id="ARBA00012771"/>
    </source>
</evidence>
<evidence type="ECO:0000256" key="3">
    <source>
        <dbReference type="ARBA" id="ARBA00022679"/>
    </source>
</evidence>
<proteinExistence type="predicted"/>
<dbReference type="AlphaFoldDB" id="A0A2N3Y2X6"/>
<dbReference type="GO" id="GO:0102559">
    <property type="term" value="F:peptide chain release factor N(5)-glutamine methyltransferase activity"/>
    <property type="evidence" value="ECO:0007669"/>
    <property type="project" value="UniProtKB-EC"/>
</dbReference>
<organism evidence="7 8">
    <name type="scientific">Saccharopolyspora spinosa</name>
    <dbReference type="NCBI Taxonomy" id="60894"/>
    <lineage>
        <taxon>Bacteria</taxon>
        <taxon>Bacillati</taxon>
        <taxon>Actinomycetota</taxon>
        <taxon>Actinomycetes</taxon>
        <taxon>Pseudonocardiales</taxon>
        <taxon>Pseudonocardiaceae</taxon>
        <taxon>Saccharopolyspora</taxon>
    </lineage>
</organism>
<name>A0A2N3Y2X6_SACSN</name>